<evidence type="ECO:0000313" key="16">
    <source>
        <dbReference type="Proteomes" id="UP000189114"/>
    </source>
</evidence>
<evidence type="ECO:0000259" key="13">
    <source>
        <dbReference type="Pfam" id="PF05658"/>
    </source>
</evidence>
<feature type="domain" description="Trimeric autotransporter adhesin YadA-like stalk" evidence="14">
    <location>
        <begin position="108"/>
        <end position="147"/>
    </location>
</feature>
<dbReference type="InterPro" id="IPR045584">
    <property type="entry name" value="Pilin-like"/>
</dbReference>
<evidence type="ECO:0000256" key="2">
    <source>
        <dbReference type="ARBA" id="ARBA00004442"/>
    </source>
</evidence>
<dbReference type="Pfam" id="PF05662">
    <property type="entry name" value="YadA_stalk"/>
    <property type="match status" value="1"/>
</dbReference>
<dbReference type="SUPFAM" id="SSF101967">
    <property type="entry name" value="Adhesin YadA, collagen-binding domain"/>
    <property type="match status" value="1"/>
</dbReference>
<keyword evidence="6" id="KW-0812">Transmembrane</keyword>
<dbReference type="EMBL" id="MLAE01000012">
    <property type="protein sequence ID" value="OOF79396.1"/>
    <property type="molecule type" value="Genomic_DNA"/>
</dbReference>
<reference evidence="16" key="1">
    <citation type="submission" date="2016-10" db="EMBL/GenBank/DDBJ databases">
        <title>Rodentibacter gen. nov. and new species.</title>
        <authorList>
            <person name="Christensen H."/>
        </authorList>
    </citation>
    <scope>NUCLEOTIDE SEQUENCE [LARGE SCALE GENOMIC DNA]</scope>
    <source>
        <strain evidence="16">Ppn152</strain>
    </source>
</reference>
<dbReference type="Proteomes" id="UP000189114">
    <property type="component" value="Unassembled WGS sequence"/>
</dbReference>
<protein>
    <submittedName>
        <fullName evidence="15">Adhesin</fullName>
    </submittedName>
</protein>
<keyword evidence="10" id="KW-0998">Cell outer membrane</keyword>
<evidence type="ECO:0000256" key="1">
    <source>
        <dbReference type="ARBA" id="ARBA00004241"/>
    </source>
</evidence>
<dbReference type="GO" id="GO:0009986">
    <property type="term" value="C:cell surface"/>
    <property type="evidence" value="ECO:0007669"/>
    <property type="project" value="UniProtKB-SubCell"/>
</dbReference>
<evidence type="ECO:0000256" key="10">
    <source>
        <dbReference type="ARBA" id="ARBA00023237"/>
    </source>
</evidence>
<evidence type="ECO:0000256" key="4">
    <source>
        <dbReference type="ARBA" id="ARBA00022448"/>
    </source>
</evidence>
<evidence type="ECO:0000256" key="6">
    <source>
        <dbReference type="ARBA" id="ARBA00022692"/>
    </source>
</evidence>
<dbReference type="Pfam" id="PF03895">
    <property type="entry name" value="YadA_anchor"/>
    <property type="match status" value="1"/>
</dbReference>
<evidence type="ECO:0000256" key="7">
    <source>
        <dbReference type="ARBA" id="ARBA00022729"/>
    </source>
</evidence>
<dbReference type="Pfam" id="PF05658">
    <property type="entry name" value="YadA_head"/>
    <property type="match status" value="3"/>
</dbReference>
<accession>A0A1V3KP19</accession>
<evidence type="ECO:0000256" key="9">
    <source>
        <dbReference type="ARBA" id="ARBA00023136"/>
    </source>
</evidence>
<evidence type="ECO:0000259" key="12">
    <source>
        <dbReference type="Pfam" id="PF03895"/>
    </source>
</evidence>
<dbReference type="Gene3D" id="3.30.1300.30">
    <property type="entry name" value="GSPII I/J protein-like"/>
    <property type="match status" value="1"/>
</dbReference>
<feature type="compositionally biased region" description="Low complexity" evidence="11">
    <location>
        <begin position="8"/>
        <end position="20"/>
    </location>
</feature>
<feature type="domain" description="Trimeric autotransporter adhesin YadA-like head" evidence="13">
    <location>
        <begin position="50"/>
        <end position="76"/>
    </location>
</feature>
<dbReference type="InterPro" id="IPR005594">
    <property type="entry name" value="YadA_C"/>
</dbReference>
<evidence type="ECO:0000259" key="14">
    <source>
        <dbReference type="Pfam" id="PF05662"/>
    </source>
</evidence>
<organism evidence="15 16">
    <name type="scientific">Rodentibacter caecimuris</name>
    <dbReference type="NCBI Taxonomy" id="1796644"/>
    <lineage>
        <taxon>Bacteria</taxon>
        <taxon>Pseudomonadati</taxon>
        <taxon>Pseudomonadota</taxon>
        <taxon>Gammaproteobacteria</taxon>
        <taxon>Pasteurellales</taxon>
        <taxon>Pasteurellaceae</taxon>
        <taxon>Rodentibacter</taxon>
    </lineage>
</organism>
<comment type="caution">
    <text evidence="15">The sequence shown here is derived from an EMBL/GenBank/DDBJ whole genome shotgun (WGS) entry which is preliminary data.</text>
</comment>
<sequence>MSQDGKTASSANNDSGADSAKATGKDATALGYGSEATEENTTAIGNNAKATAPNTSALGQNAKATAKKSVALGQNAQAKAENTVALGADSVADEPNTVSVGSVDKERRVTNVAPGVKGTDAVNVNQLNQVKSELRKADKKLRGGIAGATAIANIPQVTQPGANVVGVGVGNYNGQSAVAVGYSKLSDNNKVIFKMSGAATTQGDFNVGAGIGYQWK</sequence>
<feature type="region of interest" description="Disordered" evidence="11">
    <location>
        <begin position="1"/>
        <end position="25"/>
    </location>
</feature>
<evidence type="ECO:0000256" key="3">
    <source>
        <dbReference type="ARBA" id="ARBA00005848"/>
    </source>
</evidence>
<dbReference type="SUPFAM" id="SSF54523">
    <property type="entry name" value="Pili subunits"/>
    <property type="match status" value="1"/>
</dbReference>
<feature type="domain" description="Trimeric autotransporter adhesin YadA-like C-terminal membrane anchor" evidence="12">
    <location>
        <begin position="155"/>
        <end position="215"/>
    </location>
</feature>
<feature type="domain" description="Trimeric autotransporter adhesin YadA-like head" evidence="13">
    <location>
        <begin position="78"/>
        <end position="102"/>
    </location>
</feature>
<evidence type="ECO:0000256" key="11">
    <source>
        <dbReference type="SAM" id="MobiDB-lite"/>
    </source>
</evidence>
<dbReference type="GO" id="GO:0015031">
    <property type="term" value="P:protein transport"/>
    <property type="evidence" value="ECO:0007669"/>
    <property type="project" value="UniProtKB-KW"/>
</dbReference>
<comment type="subcellular location">
    <subcellularLocation>
        <location evidence="2">Cell outer membrane</location>
    </subcellularLocation>
    <subcellularLocation>
        <location evidence="1">Cell surface</location>
    </subcellularLocation>
</comment>
<evidence type="ECO:0000256" key="5">
    <source>
        <dbReference type="ARBA" id="ARBA00022452"/>
    </source>
</evidence>
<dbReference type="InterPro" id="IPR011049">
    <property type="entry name" value="Serralysin-like_metalloprot_C"/>
</dbReference>
<feature type="domain" description="Trimeric autotransporter adhesin YadA-like head" evidence="13">
    <location>
        <begin position="22"/>
        <end position="48"/>
    </location>
</feature>
<dbReference type="AlphaFoldDB" id="A0A1V3KP19"/>
<dbReference type="Gene3D" id="2.150.10.10">
    <property type="entry name" value="Serralysin-like metalloprotease, C-terminal"/>
    <property type="match status" value="1"/>
</dbReference>
<keyword evidence="9" id="KW-0472">Membrane</keyword>
<dbReference type="GO" id="GO:0009279">
    <property type="term" value="C:cell outer membrane"/>
    <property type="evidence" value="ECO:0007669"/>
    <property type="project" value="UniProtKB-SubCell"/>
</dbReference>
<keyword evidence="5" id="KW-1134">Transmembrane beta strand</keyword>
<comment type="similarity">
    <text evidence="3">Belongs to the autotransporter-2 (AT-2) (TC 1.B.40) family.</text>
</comment>
<keyword evidence="7" id="KW-0732">Signal</keyword>
<dbReference type="InterPro" id="IPR008640">
    <property type="entry name" value="Adhesin_Head_dom"/>
</dbReference>
<keyword evidence="4" id="KW-0813">Transport</keyword>
<gene>
    <name evidence="15" type="ORF">BKG96_02420</name>
</gene>
<dbReference type="InterPro" id="IPR008635">
    <property type="entry name" value="Coiled_stalk_dom"/>
</dbReference>
<name>A0A1V3KP19_9PAST</name>
<proteinExistence type="inferred from homology"/>
<keyword evidence="8" id="KW-0653">Protein transport</keyword>
<evidence type="ECO:0000313" key="15">
    <source>
        <dbReference type="EMBL" id="OOF79396.1"/>
    </source>
</evidence>
<dbReference type="CDD" id="cd12820">
    <property type="entry name" value="LbR_YadA-like"/>
    <property type="match status" value="1"/>
</dbReference>
<evidence type="ECO:0000256" key="8">
    <source>
        <dbReference type="ARBA" id="ARBA00022927"/>
    </source>
</evidence>